<reference evidence="3" key="1">
    <citation type="journal article" date="2013" name="Nature">
        <title>Pan genome of the phytoplankton Emiliania underpins its global distribution.</title>
        <authorList>
            <person name="Read B.A."/>
            <person name="Kegel J."/>
            <person name="Klute M.J."/>
            <person name="Kuo A."/>
            <person name="Lefebvre S.C."/>
            <person name="Maumus F."/>
            <person name="Mayer C."/>
            <person name="Miller J."/>
            <person name="Monier A."/>
            <person name="Salamov A."/>
            <person name="Young J."/>
            <person name="Aguilar M."/>
            <person name="Claverie J.M."/>
            <person name="Frickenhaus S."/>
            <person name="Gonzalez K."/>
            <person name="Herman E.K."/>
            <person name="Lin Y.C."/>
            <person name="Napier J."/>
            <person name="Ogata H."/>
            <person name="Sarno A.F."/>
            <person name="Shmutz J."/>
            <person name="Schroeder D."/>
            <person name="de Vargas C."/>
            <person name="Verret F."/>
            <person name="von Dassow P."/>
            <person name="Valentin K."/>
            <person name="Van de Peer Y."/>
            <person name="Wheeler G."/>
            <person name="Dacks J.B."/>
            <person name="Delwiche C.F."/>
            <person name="Dyhrman S.T."/>
            <person name="Glockner G."/>
            <person name="John U."/>
            <person name="Richards T."/>
            <person name="Worden A.Z."/>
            <person name="Zhang X."/>
            <person name="Grigoriev I.V."/>
            <person name="Allen A.E."/>
            <person name="Bidle K."/>
            <person name="Borodovsky M."/>
            <person name="Bowler C."/>
            <person name="Brownlee C."/>
            <person name="Cock J.M."/>
            <person name="Elias M."/>
            <person name="Gladyshev V.N."/>
            <person name="Groth M."/>
            <person name="Guda C."/>
            <person name="Hadaegh A."/>
            <person name="Iglesias-Rodriguez M.D."/>
            <person name="Jenkins J."/>
            <person name="Jones B.M."/>
            <person name="Lawson T."/>
            <person name="Leese F."/>
            <person name="Lindquist E."/>
            <person name="Lobanov A."/>
            <person name="Lomsadze A."/>
            <person name="Malik S.B."/>
            <person name="Marsh M.E."/>
            <person name="Mackinder L."/>
            <person name="Mock T."/>
            <person name="Mueller-Roeber B."/>
            <person name="Pagarete A."/>
            <person name="Parker M."/>
            <person name="Probert I."/>
            <person name="Quesneville H."/>
            <person name="Raines C."/>
            <person name="Rensing S.A."/>
            <person name="Riano-Pachon D.M."/>
            <person name="Richier S."/>
            <person name="Rokitta S."/>
            <person name="Shiraiwa Y."/>
            <person name="Soanes D.M."/>
            <person name="van der Giezen M."/>
            <person name="Wahlund T.M."/>
            <person name="Williams B."/>
            <person name="Wilson W."/>
            <person name="Wolfe G."/>
            <person name="Wurch L.L."/>
        </authorList>
    </citation>
    <scope>NUCLEOTIDE SEQUENCE</scope>
</reference>
<evidence type="ECO:0000313" key="3">
    <source>
        <dbReference type="Proteomes" id="UP000013827"/>
    </source>
</evidence>
<dbReference type="GeneID" id="17277494"/>
<sequence length="228" mass="24367">MRRTTRSTTAALAASENQGSPQTAPGRNQGAAALSRKRQAPQHAPDQTQPRPWRADECEELCRRLGALLQEGTSATIPARCTITPSRGESQFGIDAEATFQAEPFVVKFRASPLAKTLPMITDSLWVSVHSTVPQCITVVFDAEGTGAWSAKLHIANATDFVRVVALLEAVQHPTPLLNQTVRTSSGDVGVVTSSAEGANVVVTVMQPSMQPSMRRLTVPAEALTIVK</sequence>
<dbReference type="RefSeq" id="XP_005784651.1">
    <property type="nucleotide sequence ID" value="XM_005784594.1"/>
</dbReference>
<dbReference type="AlphaFoldDB" id="A0A0D3K8Y7"/>
<proteinExistence type="predicted"/>
<organism evidence="2 3">
    <name type="scientific">Emiliania huxleyi (strain CCMP1516)</name>
    <dbReference type="NCBI Taxonomy" id="280463"/>
    <lineage>
        <taxon>Eukaryota</taxon>
        <taxon>Haptista</taxon>
        <taxon>Haptophyta</taxon>
        <taxon>Prymnesiophyceae</taxon>
        <taxon>Isochrysidales</taxon>
        <taxon>Noelaerhabdaceae</taxon>
        <taxon>Emiliania</taxon>
    </lineage>
</organism>
<accession>A0A0D3K8Y7</accession>
<keyword evidence="3" id="KW-1185">Reference proteome</keyword>
<dbReference type="Proteomes" id="UP000013827">
    <property type="component" value="Unassembled WGS sequence"/>
</dbReference>
<dbReference type="HOGENOM" id="CLU_1216710_0_0_1"/>
<feature type="compositionally biased region" description="Polar residues" evidence="1">
    <location>
        <begin position="16"/>
        <end position="26"/>
    </location>
</feature>
<evidence type="ECO:0000256" key="1">
    <source>
        <dbReference type="SAM" id="MobiDB-lite"/>
    </source>
</evidence>
<feature type="region of interest" description="Disordered" evidence="1">
    <location>
        <begin position="1"/>
        <end position="52"/>
    </location>
</feature>
<name>A0A0D3K8Y7_EMIH1</name>
<feature type="compositionally biased region" description="Low complexity" evidence="1">
    <location>
        <begin position="1"/>
        <end position="15"/>
    </location>
</feature>
<dbReference type="KEGG" id="ehx:EMIHUDRAFT_202869"/>
<dbReference type="EnsemblProtists" id="EOD32222">
    <property type="protein sequence ID" value="EOD32222"/>
    <property type="gene ID" value="EMIHUDRAFT_202869"/>
</dbReference>
<protein>
    <submittedName>
        <fullName evidence="2">Uncharacterized protein</fullName>
    </submittedName>
</protein>
<reference evidence="2" key="2">
    <citation type="submission" date="2024-10" db="UniProtKB">
        <authorList>
            <consortium name="EnsemblProtists"/>
        </authorList>
    </citation>
    <scope>IDENTIFICATION</scope>
</reference>
<evidence type="ECO:0000313" key="2">
    <source>
        <dbReference type="EnsemblProtists" id="EOD32222"/>
    </source>
</evidence>
<dbReference type="PaxDb" id="2903-EOD32222"/>